<evidence type="ECO:0000256" key="4">
    <source>
        <dbReference type="ARBA" id="ARBA00023163"/>
    </source>
</evidence>
<keyword evidence="4" id="KW-0804">Transcription</keyword>
<keyword evidence="2" id="KW-0805">Transcription regulation</keyword>
<evidence type="ECO:0000256" key="1">
    <source>
        <dbReference type="ARBA" id="ARBA00004123"/>
    </source>
</evidence>
<sequence>FPPYHTRKPHLKTLTLPSPEFRGRRRERDGLPRQHPPGLPIPATSLNPPKQPPEWNPQPPWKHPAFRPPSRSTDPAGGAPPAPPNDGRACGAEKWSRSSPRMSVRPSGHAPKTAPPEATGGRRPGSPAGGSPPLQRRTVRIIYNDADATDSSSSDDGEGAPLRCRSVKRHVTEIDLGNPAALPCGKPGASKRRASQAGADEPREKRFRGVRQRPWGRWVAEIRDPTRNSKHKRIWLGTFDTAEEAAAAYDRAALRLKGADAVTNFPSSQKAASTIPDGSKTSTNASSCYPALPSPASVATRATYASFSILPVKKLFMVSKRILTGMKELGDVH</sequence>
<evidence type="ECO:0000256" key="2">
    <source>
        <dbReference type="ARBA" id="ARBA00023015"/>
    </source>
</evidence>
<dbReference type="InterPro" id="IPR016177">
    <property type="entry name" value="DNA-bd_dom_sf"/>
</dbReference>
<name>A0A1D1Z5T5_9ARAE</name>
<reference evidence="9" key="1">
    <citation type="submission" date="2015-07" db="EMBL/GenBank/DDBJ databases">
        <title>Transcriptome Assembly of Anthurium amnicola.</title>
        <authorList>
            <person name="Suzuki J."/>
        </authorList>
    </citation>
    <scope>NUCLEOTIDE SEQUENCE</scope>
</reference>
<dbReference type="PRINTS" id="PR00367">
    <property type="entry name" value="ETHRSPELEMNT"/>
</dbReference>
<evidence type="ECO:0000313" key="8">
    <source>
        <dbReference type="EMBL" id="JAT60523.1"/>
    </source>
</evidence>
<gene>
    <name evidence="9" type="primary">PTI6_0</name>
    <name evidence="8" type="synonym">PTI6_1</name>
    <name evidence="8" type="ORF">g.19238</name>
    <name evidence="9" type="ORF">g.19239</name>
</gene>
<accession>A0A1D1Z5T5</accession>
<evidence type="ECO:0000313" key="9">
    <source>
        <dbReference type="EMBL" id="JAT62172.1"/>
    </source>
</evidence>
<evidence type="ECO:0000256" key="5">
    <source>
        <dbReference type="ARBA" id="ARBA00023242"/>
    </source>
</evidence>
<feature type="domain" description="AP2/ERF" evidence="7">
    <location>
        <begin position="206"/>
        <end position="266"/>
    </location>
</feature>
<proteinExistence type="predicted"/>
<feature type="non-terminal residue" evidence="9">
    <location>
        <position position="1"/>
    </location>
</feature>
<dbReference type="InterPro" id="IPR036955">
    <property type="entry name" value="AP2/ERF_dom_sf"/>
</dbReference>
<dbReference type="EMBL" id="GDJX01007413">
    <property type="protein sequence ID" value="JAT60523.1"/>
    <property type="molecule type" value="Transcribed_RNA"/>
</dbReference>
<evidence type="ECO:0000256" key="3">
    <source>
        <dbReference type="ARBA" id="ARBA00023125"/>
    </source>
</evidence>
<feature type="compositionally biased region" description="Pro residues" evidence="6">
    <location>
        <begin position="49"/>
        <end position="62"/>
    </location>
</feature>
<keyword evidence="3" id="KW-0238">DNA-binding</keyword>
<organism evidence="9">
    <name type="scientific">Anthurium amnicola</name>
    <dbReference type="NCBI Taxonomy" id="1678845"/>
    <lineage>
        <taxon>Eukaryota</taxon>
        <taxon>Viridiplantae</taxon>
        <taxon>Streptophyta</taxon>
        <taxon>Embryophyta</taxon>
        <taxon>Tracheophyta</taxon>
        <taxon>Spermatophyta</taxon>
        <taxon>Magnoliopsida</taxon>
        <taxon>Liliopsida</taxon>
        <taxon>Araceae</taxon>
        <taxon>Pothoideae</taxon>
        <taxon>Potheae</taxon>
        <taxon>Anthurium</taxon>
    </lineage>
</organism>
<feature type="region of interest" description="Disordered" evidence="6">
    <location>
        <begin position="266"/>
        <end position="287"/>
    </location>
</feature>
<dbReference type="Gene3D" id="3.30.730.10">
    <property type="entry name" value="AP2/ERF domain"/>
    <property type="match status" value="1"/>
</dbReference>
<dbReference type="PROSITE" id="PS51032">
    <property type="entry name" value="AP2_ERF"/>
    <property type="match status" value="1"/>
</dbReference>
<feature type="compositionally biased region" description="Basic residues" evidence="6">
    <location>
        <begin position="1"/>
        <end position="11"/>
    </location>
</feature>
<feature type="region of interest" description="Disordered" evidence="6">
    <location>
        <begin position="1"/>
        <end position="164"/>
    </location>
</feature>
<keyword evidence="5" id="KW-0539">Nucleus</keyword>
<protein>
    <submittedName>
        <fullName evidence="9">Pathogenesis-related genes transcriptional activator PTI6</fullName>
    </submittedName>
</protein>
<dbReference type="InterPro" id="IPR050913">
    <property type="entry name" value="AP2/ERF_ERF"/>
</dbReference>
<dbReference type="AlphaFoldDB" id="A0A1D1Z5T5"/>
<feature type="region of interest" description="Disordered" evidence="6">
    <location>
        <begin position="177"/>
        <end position="209"/>
    </location>
</feature>
<dbReference type="GO" id="GO:0003700">
    <property type="term" value="F:DNA-binding transcription factor activity"/>
    <property type="evidence" value="ECO:0007669"/>
    <property type="project" value="InterPro"/>
</dbReference>
<dbReference type="CDD" id="cd00018">
    <property type="entry name" value="AP2"/>
    <property type="match status" value="1"/>
</dbReference>
<evidence type="ECO:0000256" key="6">
    <source>
        <dbReference type="SAM" id="MobiDB-lite"/>
    </source>
</evidence>
<dbReference type="EMBL" id="GDJX01005764">
    <property type="protein sequence ID" value="JAT62172.1"/>
    <property type="molecule type" value="Transcribed_RNA"/>
</dbReference>
<comment type="subcellular location">
    <subcellularLocation>
        <location evidence="1">Nucleus</location>
    </subcellularLocation>
</comment>
<dbReference type="InterPro" id="IPR001471">
    <property type="entry name" value="AP2/ERF_dom"/>
</dbReference>
<dbReference type="GO" id="GO:0003677">
    <property type="term" value="F:DNA binding"/>
    <property type="evidence" value="ECO:0007669"/>
    <property type="project" value="UniProtKB-KW"/>
</dbReference>
<dbReference type="SMART" id="SM00380">
    <property type="entry name" value="AP2"/>
    <property type="match status" value="1"/>
</dbReference>
<evidence type="ECO:0000259" key="7">
    <source>
        <dbReference type="PROSITE" id="PS51032"/>
    </source>
</evidence>
<dbReference type="SUPFAM" id="SSF54171">
    <property type="entry name" value="DNA-binding domain"/>
    <property type="match status" value="1"/>
</dbReference>
<dbReference type="PANTHER" id="PTHR31194:SF166">
    <property type="entry name" value="PATHOGENESIS-RELATED GENES TRANSCRIPTIONAL ACTIVATOR PTI6"/>
    <property type="match status" value="1"/>
</dbReference>
<dbReference type="Pfam" id="PF00847">
    <property type="entry name" value="AP2"/>
    <property type="match status" value="1"/>
</dbReference>
<dbReference type="GO" id="GO:0005634">
    <property type="term" value="C:nucleus"/>
    <property type="evidence" value="ECO:0007669"/>
    <property type="project" value="UniProtKB-SubCell"/>
</dbReference>
<dbReference type="FunFam" id="3.30.730.10:FF:000001">
    <property type="entry name" value="Ethylene-responsive transcription factor 2"/>
    <property type="match status" value="1"/>
</dbReference>
<feature type="compositionally biased region" description="Low complexity" evidence="6">
    <location>
        <begin position="124"/>
        <end position="133"/>
    </location>
</feature>
<feature type="compositionally biased region" description="Low complexity" evidence="6">
    <location>
        <begin position="97"/>
        <end position="107"/>
    </location>
</feature>
<dbReference type="PANTHER" id="PTHR31194">
    <property type="entry name" value="SHN SHINE , DNA BINDING / TRANSCRIPTION FACTOR"/>
    <property type="match status" value="1"/>
</dbReference>